<dbReference type="RefSeq" id="WP_263541490.1">
    <property type="nucleotide sequence ID" value="NZ_JAOVZO020000018.1"/>
</dbReference>
<comment type="caution">
    <text evidence="1">The sequence shown here is derived from an EMBL/GenBank/DDBJ whole genome shotgun (WGS) entry which is preliminary data.</text>
</comment>
<protein>
    <submittedName>
        <fullName evidence="1">Zinc-dependent peptidase</fullName>
    </submittedName>
</protein>
<dbReference type="InterPro" id="IPR010384">
    <property type="entry name" value="MtfA_fam"/>
</dbReference>
<dbReference type="PANTHER" id="PTHR30164:SF2">
    <property type="entry name" value="PROTEIN MTFA"/>
    <property type="match status" value="1"/>
</dbReference>
<dbReference type="GO" id="GO:0004177">
    <property type="term" value="F:aminopeptidase activity"/>
    <property type="evidence" value="ECO:0007669"/>
    <property type="project" value="TreeGrafter"/>
</dbReference>
<evidence type="ECO:0000313" key="2">
    <source>
        <dbReference type="Proteomes" id="UP001139971"/>
    </source>
</evidence>
<organism evidence="1 2">
    <name type="scientific">Tahibacter soli</name>
    <dbReference type="NCBI Taxonomy" id="2983605"/>
    <lineage>
        <taxon>Bacteria</taxon>
        <taxon>Pseudomonadati</taxon>
        <taxon>Pseudomonadota</taxon>
        <taxon>Gammaproteobacteria</taxon>
        <taxon>Lysobacterales</taxon>
        <taxon>Rhodanobacteraceae</taxon>
        <taxon>Tahibacter</taxon>
    </lineage>
</organism>
<name>A0A9X4BH93_9GAMM</name>
<dbReference type="GO" id="GO:0005829">
    <property type="term" value="C:cytosol"/>
    <property type="evidence" value="ECO:0007669"/>
    <property type="project" value="TreeGrafter"/>
</dbReference>
<keyword evidence="2" id="KW-1185">Reference proteome</keyword>
<dbReference type="GO" id="GO:0008237">
    <property type="term" value="F:metallopeptidase activity"/>
    <property type="evidence" value="ECO:0007669"/>
    <property type="project" value="InterPro"/>
</dbReference>
<gene>
    <name evidence="1" type="ORF">OD750_014980</name>
</gene>
<dbReference type="InterPro" id="IPR042252">
    <property type="entry name" value="MtfA_N"/>
</dbReference>
<dbReference type="AlphaFoldDB" id="A0A9X4BH93"/>
<accession>A0A9X4BH93</accession>
<dbReference type="Gene3D" id="3.40.390.10">
    <property type="entry name" value="Collagenase (Catalytic Domain)"/>
    <property type="match status" value="1"/>
</dbReference>
<dbReference type="PANTHER" id="PTHR30164">
    <property type="entry name" value="MTFA PEPTIDASE"/>
    <property type="match status" value="1"/>
</dbReference>
<dbReference type="InterPro" id="IPR024079">
    <property type="entry name" value="MetalloPept_cat_dom_sf"/>
</dbReference>
<dbReference type="Proteomes" id="UP001139971">
    <property type="component" value="Unassembled WGS sequence"/>
</dbReference>
<proteinExistence type="predicted"/>
<dbReference type="Pfam" id="PF06167">
    <property type="entry name" value="Peptidase_M90"/>
    <property type="match status" value="1"/>
</dbReference>
<reference evidence="1" key="1">
    <citation type="submission" date="2023-02" db="EMBL/GenBank/DDBJ databases">
        <title>Tahibacter soli sp. nov. isolated from soil.</title>
        <authorList>
            <person name="Baek J.H."/>
            <person name="Lee J.K."/>
            <person name="Choi D.G."/>
            <person name="Jeon C.O."/>
        </authorList>
    </citation>
    <scope>NUCLEOTIDE SEQUENCE</scope>
    <source>
        <strain evidence="1">BL</strain>
    </source>
</reference>
<evidence type="ECO:0000313" key="1">
    <source>
        <dbReference type="EMBL" id="MDC8013845.1"/>
    </source>
</evidence>
<dbReference type="Gene3D" id="1.10.472.150">
    <property type="entry name" value="Glucose-regulated metallo-peptidase M90, N-terminal domain"/>
    <property type="match status" value="1"/>
</dbReference>
<dbReference type="CDD" id="cd20169">
    <property type="entry name" value="Peptidase_M90_mtfA"/>
    <property type="match status" value="1"/>
</dbReference>
<sequence>MFDLIRRLRARLAPAPRPIPDDLWQATLAACPLLAPLSADERERLRALCGLFLAHKRYSPVQGMTLDDARCLVIAAYACLPVLDLGFDWLRGWREIIVYPGEFRVRREHHDDHTGVVTEGDDVLIGEAWERGPLILSWADIEQDLADPHAGYNVIVHEIAHKLDMLDGATDGVPPLPAGMERREWIGAFQRAYDAHCAAVDDGADTVLDPYAAESPDEFFAVLCETWYSAPAQIRDEAPELAPLLQRFFHAGRLVPA</sequence>
<dbReference type="EMBL" id="JAOVZO020000018">
    <property type="protein sequence ID" value="MDC8013845.1"/>
    <property type="molecule type" value="Genomic_DNA"/>
</dbReference>
<dbReference type="SUPFAM" id="SSF55486">
    <property type="entry name" value="Metalloproteases ('zincins'), catalytic domain"/>
    <property type="match status" value="1"/>
</dbReference>